<gene>
    <name evidence="1" type="ORF">PYW08_016084</name>
</gene>
<name>A0ACC2QSN3_9NEOP</name>
<sequence>MTVNFWILTTALVILAAATASAQTNHKRCGYMKEIPRPERPELPEPDFDGLTWNQRPMLPAEDRLDVCMDDFTLETVLPNYGYQVIYMEEEIREEVAIAKLNYRGTGTPFISTFHIGSFNMLVPALRRIPANTGDWHLVITNRQDYETPGMQHYMFEVRVPDEPMVAAVDLYIVNIDDNAPIIELTGPCQIAENKEAGVSTCKYVVNDADGEISTSVMHFTIDSDRGDERVFDLIREPIMNNTGGIETIDWFKVNMVMVLKGSLNFEENPLHIFRVTAWDSLPNKHEISMMVEVVNVEQRPPRWVEIFAMQQFDEKIRKSFRVRAIDGDTGINKPIHYRLVTEEIDKELDLFQIEALEGGYDGAMLHVGPIDRDTLMREVFNLTIVAYKYGDHDEVGSPSFETPAHIVIIINDVNDNAPLPLRQDRTYTIDIMEETATTLDLENFGFHDRDLGPNAQYTVHLRSVHPPGAHTAFYIAPEVGYQNQSFIIGTLNHSMLDYEDPPFQKIQLEAVAIDMNNNSWVGVATINVNLINWNDELPIFKQEVWTASFEETVGEAFHVAQVVATDRDIGDRLRYTLLGNAVSFLNINEDTGDIFVTYNDTFNYHRQNELFVQVRVDDTLGDGPHNSATSQLVIQLKDINNTPPTLRLPRGPSVEENKPQGHEITREVTATDPDTTADLEFEIDWDTSYATKQGQETPAVEFHHCVRIVTKYRDENRRGDAYGVVEVRQIREGVTIDYEEFEMLYLTVRVRDKNTVIGPDYDELTFTITIIDMNDEEPVWGAGQLAQVLRVREGSASGVVVGAVLATDRDGPLYNQVRYTILPKEGTPEDLVAIDFVTGQITVQKNQAIDADEPPRHNLYYTVVASDECSLENKTECPPDKNFHETKGDLTIQILDTNNKVPRLDTVNTKQYVEIYEDAVTGDHVETIVATDLDRDLPNSNLSYQINYRVNQRLRDFFAVDQFTGKIHVHYTGDDVLDRDGDEPRHTIFYNIIDNFFLEGDINSNMIDGELLVILLDVNDNAPEMPVPNVPHWNISENEPKGIRIEPDIFAPDRDEPGNPNSMVAYGILDLSVTNRDIELPTLFKMITIERDRGIDQTGELETAQDLRGYWGTYEIFLEAYDHGDPQQRSNETYQLIIRPYNYHAPQFVFPRPGPAIRLSRERAIVSGELTVAGEGGASLERVAATDEDGLHAGTVSFSVLGDDEAASYFDVWNDGENSGTLTLKRPLPEGFQQFQLTIRATDGGTEPGPKSSDITVTVAFIEHGDPVFTVNTARVAFVELAEGLTERHELTPAEDPKNRLCTDNCYVIYYSIIDGNAGGQFALDGNVLYLVRELNRDEKETHTLLVAASNTRDVTSAPNASTLTVTVTVREANPRPLFSRPLYTAGISTSDVVGRELLTVQATHSDGLAVTYAIDLNSMVVDSSLETIRDQAFEIDAETGLIVLRIQPTASMHGMFEFEVVATDTKEVQGRSEVKVYLISSRNRVYLQFNNPQDIVMAQRPFIAETFSMTTGFTCNIDETLPVTDANGIASETETEVRTHFIKDDLPVPTENITELLGDTVIWRAIQNRLRVEHLELATMTGGSPLPAGGDNALAVYILAGVAALLALLCLVLLITFIVRNRALNRRIAALSMTKYSSQESNLNRIGLAAPGTNKHAVEGSNPIWNETIKAPDFDAISELSNDSDLIGIEDLPQFRNDYFPPEDDRSLRDLDSENLAVTSARNPIANHENNFGFNTTPFSPEFANSRFQK</sequence>
<protein>
    <submittedName>
        <fullName evidence="1">Uncharacterized protein</fullName>
    </submittedName>
</protein>
<accession>A0ACC2QSN3</accession>
<keyword evidence="2" id="KW-1185">Reference proteome</keyword>
<comment type="caution">
    <text evidence="1">The sequence shown here is derived from an EMBL/GenBank/DDBJ whole genome shotgun (WGS) entry which is preliminary data.</text>
</comment>
<dbReference type="EMBL" id="CM056784">
    <property type="protein sequence ID" value="KAJ8724610.1"/>
    <property type="molecule type" value="Genomic_DNA"/>
</dbReference>
<dbReference type="Proteomes" id="UP001231649">
    <property type="component" value="Chromosome 8"/>
</dbReference>
<proteinExistence type="predicted"/>
<evidence type="ECO:0000313" key="1">
    <source>
        <dbReference type="EMBL" id="KAJ8724610.1"/>
    </source>
</evidence>
<organism evidence="1 2">
    <name type="scientific">Mythimna loreyi</name>
    <dbReference type="NCBI Taxonomy" id="667449"/>
    <lineage>
        <taxon>Eukaryota</taxon>
        <taxon>Metazoa</taxon>
        <taxon>Ecdysozoa</taxon>
        <taxon>Arthropoda</taxon>
        <taxon>Hexapoda</taxon>
        <taxon>Insecta</taxon>
        <taxon>Pterygota</taxon>
        <taxon>Neoptera</taxon>
        <taxon>Endopterygota</taxon>
        <taxon>Lepidoptera</taxon>
        <taxon>Glossata</taxon>
        <taxon>Ditrysia</taxon>
        <taxon>Noctuoidea</taxon>
        <taxon>Noctuidae</taxon>
        <taxon>Noctuinae</taxon>
        <taxon>Hadenini</taxon>
        <taxon>Mythimna</taxon>
    </lineage>
</organism>
<reference evidence="1" key="1">
    <citation type="submission" date="2023-03" db="EMBL/GenBank/DDBJ databases">
        <title>Chromosome-level genomes of two armyworms, Mythimna separata and Mythimna loreyi, provide insights into the biosynthesis and reception of sex pheromones.</title>
        <authorList>
            <person name="Zhao H."/>
        </authorList>
    </citation>
    <scope>NUCLEOTIDE SEQUENCE</scope>
    <source>
        <strain evidence="1">BeijingLab</strain>
    </source>
</reference>
<evidence type="ECO:0000313" key="2">
    <source>
        <dbReference type="Proteomes" id="UP001231649"/>
    </source>
</evidence>